<dbReference type="RefSeq" id="WP_055148864.1">
    <property type="nucleotide sequence ID" value="NZ_JXSZ01000009.1"/>
</dbReference>
<dbReference type="InterPro" id="IPR039426">
    <property type="entry name" value="TonB-dep_rcpt-like"/>
</dbReference>
<evidence type="ECO:0000256" key="10">
    <source>
        <dbReference type="SAM" id="SignalP"/>
    </source>
</evidence>
<evidence type="ECO:0000259" key="12">
    <source>
        <dbReference type="Pfam" id="PF07715"/>
    </source>
</evidence>
<keyword evidence="6 8" id="KW-0472">Membrane</keyword>
<evidence type="ECO:0000256" key="2">
    <source>
        <dbReference type="ARBA" id="ARBA00022448"/>
    </source>
</evidence>
<proteinExistence type="inferred from homology"/>
<dbReference type="InterPro" id="IPR037066">
    <property type="entry name" value="Plug_dom_sf"/>
</dbReference>
<protein>
    <submittedName>
        <fullName evidence="13">Membrane protein</fullName>
    </submittedName>
</protein>
<dbReference type="InterPro" id="IPR036942">
    <property type="entry name" value="Beta-barrel_TonB_sf"/>
</dbReference>
<keyword evidence="10" id="KW-0732">Signal</keyword>
<evidence type="ECO:0000313" key="13">
    <source>
        <dbReference type="EMBL" id="KPM48096.1"/>
    </source>
</evidence>
<evidence type="ECO:0000256" key="6">
    <source>
        <dbReference type="ARBA" id="ARBA00023136"/>
    </source>
</evidence>
<keyword evidence="7 8" id="KW-0998">Cell outer membrane</keyword>
<dbReference type="OrthoDB" id="9768177at2"/>
<dbReference type="SUPFAM" id="SSF49464">
    <property type="entry name" value="Carboxypeptidase regulatory domain-like"/>
    <property type="match status" value="1"/>
</dbReference>
<comment type="similarity">
    <text evidence="8 9">Belongs to the TonB-dependent receptor family.</text>
</comment>
<dbReference type="PATRIC" id="fig|1605367.3.peg.4013"/>
<dbReference type="FunFam" id="2.170.130.10:FF:000008">
    <property type="entry name" value="SusC/RagA family TonB-linked outer membrane protein"/>
    <property type="match status" value="1"/>
</dbReference>
<feature type="signal peptide" evidence="10">
    <location>
        <begin position="1"/>
        <end position="32"/>
    </location>
</feature>
<accession>A0A0P7BLG4</accession>
<feature type="domain" description="TonB-dependent receptor-like beta-barrel" evidence="11">
    <location>
        <begin position="435"/>
        <end position="836"/>
    </location>
</feature>
<name>A0A0P7BLG4_9BACT</name>
<dbReference type="Pfam" id="PF13715">
    <property type="entry name" value="CarbopepD_reg_2"/>
    <property type="match status" value="1"/>
</dbReference>
<dbReference type="InterPro" id="IPR012910">
    <property type="entry name" value="Plug_dom"/>
</dbReference>
<dbReference type="SUPFAM" id="SSF56935">
    <property type="entry name" value="Porins"/>
    <property type="match status" value="1"/>
</dbReference>
<evidence type="ECO:0000256" key="8">
    <source>
        <dbReference type="PROSITE-ProRule" id="PRU01360"/>
    </source>
</evidence>
<comment type="caution">
    <text evidence="13">The sequence shown here is derived from an EMBL/GenBank/DDBJ whole genome shotgun (WGS) entry which is preliminary data.</text>
</comment>
<dbReference type="InterPro" id="IPR000531">
    <property type="entry name" value="Beta-barrel_TonB"/>
</dbReference>
<feature type="domain" description="TonB-dependent receptor plug" evidence="12">
    <location>
        <begin position="125"/>
        <end position="241"/>
    </location>
</feature>
<dbReference type="InterPro" id="IPR008969">
    <property type="entry name" value="CarboxyPept-like_regulatory"/>
</dbReference>
<dbReference type="InterPro" id="IPR023997">
    <property type="entry name" value="TonB-dep_OMP_SusC/RagA_CS"/>
</dbReference>
<reference evidence="13 14" key="1">
    <citation type="submission" date="2015-07" db="EMBL/GenBank/DDBJ databases">
        <title>The draft genome sequence of Leadbetterella sp. JN14-9.</title>
        <authorList>
            <person name="Liu Y."/>
            <person name="Du J."/>
            <person name="Shao Z."/>
        </authorList>
    </citation>
    <scope>NUCLEOTIDE SEQUENCE [LARGE SCALE GENOMIC DNA]</scope>
    <source>
        <strain evidence="13 14">JN14-9</strain>
    </source>
</reference>
<dbReference type="Gene3D" id="2.60.40.1120">
    <property type="entry name" value="Carboxypeptidase-like, regulatory domain"/>
    <property type="match status" value="1"/>
</dbReference>
<dbReference type="NCBIfam" id="TIGR04056">
    <property type="entry name" value="OMP_RagA_SusC"/>
    <property type="match status" value="1"/>
</dbReference>
<dbReference type="AlphaFoldDB" id="A0A0P7BLG4"/>
<dbReference type="PROSITE" id="PS52016">
    <property type="entry name" value="TONB_DEPENDENT_REC_3"/>
    <property type="match status" value="1"/>
</dbReference>
<evidence type="ECO:0000259" key="11">
    <source>
        <dbReference type="Pfam" id="PF00593"/>
    </source>
</evidence>
<comment type="subcellular location">
    <subcellularLocation>
        <location evidence="1 8">Cell outer membrane</location>
        <topology evidence="1 8">Multi-pass membrane protein</topology>
    </subcellularLocation>
</comment>
<evidence type="ECO:0000256" key="1">
    <source>
        <dbReference type="ARBA" id="ARBA00004571"/>
    </source>
</evidence>
<dbReference type="InterPro" id="IPR023996">
    <property type="entry name" value="TonB-dep_OMP_SusC/RagA"/>
</dbReference>
<keyword evidence="14" id="KW-1185">Reference proteome</keyword>
<dbReference type="STRING" id="1605367.AFM12_13000"/>
<keyword evidence="2 8" id="KW-0813">Transport</keyword>
<organism evidence="13 14">
    <name type="scientific">Jiulongibacter sediminis</name>
    <dbReference type="NCBI Taxonomy" id="1605367"/>
    <lineage>
        <taxon>Bacteria</taxon>
        <taxon>Pseudomonadati</taxon>
        <taxon>Bacteroidota</taxon>
        <taxon>Cytophagia</taxon>
        <taxon>Cytophagales</taxon>
        <taxon>Leadbetterellaceae</taxon>
        <taxon>Jiulongibacter</taxon>
    </lineage>
</organism>
<dbReference type="Pfam" id="PF00593">
    <property type="entry name" value="TonB_dep_Rec_b-barrel"/>
    <property type="match status" value="1"/>
</dbReference>
<gene>
    <name evidence="13" type="ORF">AFM12_13000</name>
</gene>
<dbReference type="EMBL" id="LGTQ01000009">
    <property type="protein sequence ID" value="KPM48096.1"/>
    <property type="molecule type" value="Genomic_DNA"/>
</dbReference>
<feature type="chain" id="PRO_5006135955" evidence="10">
    <location>
        <begin position="33"/>
        <end position="992"/>
    </location>
</feature>
<dbReference type="Pfam" id="PF07715">
    <property type="entry name" value="Plug"/>
    <property type="match status" value="1"/>
</dbReference>
<keyword evidence="5 9" id="KW-0798">TonB box</keyword>
<evidence type="ECO:0000256" key="9">
    <source>
        <dbReference type="RuleBase" id="RU003357"/>
    </source>
</evidence>
<sequence>MQQTFDYTLKALSKSWLLWAVVLNVFSIQAFAQMTVSGTVSDDLDGTGLPGATVTIKGSAVGTATDMDGKYSIQVPNSSSVLVFSFIGKQNQEITVGNQSVINVTLADDNQTLEEIVVIGYGTQKKQDMTGAITSINERDFVQGNVSTPDQLITGKLAGVQITSAGGAPGSGATIRIRGGSSLNASNDPLIVIDGVPIDNTDLSGSANPLSFINPNDIESMNVLKDASAAAIYGSRAANGVIIITTKKGRKGAAMQVNFNSRFSSASNINQVDVLKPTQFATAVTDYGTAAQQALLGSASTNWQDVIYRTALTQDNNLSVTGSLAGMPFRASVGFLNQNGTLKTSNLKRTSGSIGLSPSLLDDHLRVDANLKFANNRSQFADEGAIGTAVSFDPTQPVYASSDQFGGYFNWINQSGGIEALGPSNPLAMLELRDNLGILNRYIGNVSLNYSFHGLPELKAVVNAGFDASNTDGNDVTSPLVSANSFNNGGSTAYYTQNRNNKTFQAYLNYAKEFGASKVDLMGGYEYQGFIRENDNGTIYGNPDVPERNTYFKTEYRLASQFGRVNYVLSDKYLATVTLRRDGTSRFAPDNRYGLFPSAAFAWKMNEEFGLNDVLSDLKLRLGWGVTGQQDIGSGDFPYLAAYTPGQGLRYEFGGQFYDVLRPNPYDAQIKWEETTSSNIGLDFGIRAARLSGSVDFYLKQTKDLINEIDAPAGTNFSNKVVTNIGSLENKGVEFTLNYTPISNSEFNWDVNFNATYNQNKITALTRNEDPSYIGVLTGDISGGTGSYGQIHSTGFSRSAFYLYQQVYNENGSPIEGVFVDRNNDGVISELDRYRYQNPDPNYFLGFSSNMQYRDLSIGFIMRANIGNYVFNNVQSGGSSYANMTGAGNFIFNLNSNVLNSNFSSTTRREQILLSDYFVENASFLRMDNINLGYDLTNALKASKYQARLGFIVQNVFTVTNYTGLDPEVQGGIDRNIYPRPRTYSLNLNVNF</sequence>
<dbReference type="Gene3D" id="2.40.170.20">
    <property type="entry name" value="TonB-dependent receptor, beta-barrel domain"/>
    <property type="match status" value="1"/>
</dbReference>
<keyword evidence="3 8" id="KW-1134">Transmembrane beta strand</keyword>
<dbReference type="Proteomes" id="UP000050454">
    <property type="component" value="Unassembled WGS sequence"/>
</dbReference>
<evidence type="ECO:0000256" key="7">
    <source>
        <dbReference type="ARBA" id="ARBA00023237"/>
    </source>
</evidence>
<keyword evidence="4 8" id="KW-0812">Transmembrane</keyword>
<evidence type="ECO:0000256" key="3">
    <source>
        <dbReference type="ARBA" id="ARBA00022452"/>
    </source>
</evidence>
<dbReference type="GO" id="GO:0009279">
    <property type="term" value="C:cell outer membrane"/>
    <property type="evidence" value="ECO:0007669"/>
    <property type="project" value="UniProtKB-SubCell"/>
</dbReference>
<dbReference type="NCBIfam" id="TIGR04057">
    <property type="entry name" value="SusC_RagA_signa"/>
    <property type="match status" value="1"/>
</dbReference>
<evidence type="ECO:0000313" key="14">
    <source>
        <dbReference type="Proteomes" id="UP000050454"/>
    </source>
</evidence>
<evidence type="ECO:0000256" key="5">
    <source>
        <dbReference type="ARBA" id="ARBA00023077"/>
    </source>
</evidence>
<evidence type="ECO:0000256" key="4">
    <source>
        <dbReference type="ARBA" id="ARBA00022692"/>
    </source>
</evidence>
<dbReference type="Gene3D" id="2.170.130.10">
    <property type="entry name" value="TonB-dependent receptor, plug domain"/>
    <property type="match status" value="1"/>
</dbReference>